<proteinExistence type="predicted"/>
<name>A0ABU8EY23_9GAMM</name>
<accession>A0ABU8EY23</accession>
<evidence type="ECO:0000256" key="1">
    <source>
        <dbReference type="SAM" id="Phobius"/>
    </source>
</evidence>
<reference evidence="2 3" key="1">
    <citation type="submission" date="2023-12" db="EMBL/GenBank/DDBJ databases">
        <title>Friends and Foes: Symbiotic and Algicidal bacterial influence on Karenia brevis blooms.</title>
        <authorList>
            <person name="Fei C."/>
            <person name="Mohamed A.R."/>
            <person name="Booker A."/>
            <person name="Arshad M."/>
            <person name="Klass S."/>
            <person name="Ahn S."/>
            <person name="Gilbert P.M."/>
            <person name="Heil C.A."/>
            <person name="Martinez J.M."/>
            <person name="Amin S.A."/>
        </authorList>
    </citation>
    <scope>NUCLEOTIDE SEQUENCE [LARGE SCALE GENOMIC DNA]</scope>
    <source>
        <strain evidence="2 3">CE15</strain>
    </source>
</reference>
<dbReference type="EMBL" id="JBAWKS010000002">
    <property type="protein sequence ID" value="MEI4551882.1"/>
    <property type="molecule type" value="Genomic_DNA"/>
</dbReference>
<feature type="transmembrane region" description="Helical" evidence="1">
    <location>
        <begin position="6"/>
        <end position="22"/>
    </location>
</feature>
<evidence type="ECO:0000313" key="3">
    <source>
        <dbReference type="Proteomes" id="UP001382455"/>
    </source>
</evidence>
<keyword evidence="3" id="KW-1185">Reference proteome</keyword>
<keyword evidence="1" id="KW-0812">Transmembrane</keyword>
<evidence type="ECO:0000313" key="2">
    <source>
        <dbReference type="EMBL" id="MEI4551882.1"/>
    </source>
</evidence>
<sequence>MTQAITLFVLVFVWAFLMFLFWKMVGWAKKRKTGAYVFGALVHMVLPDPKIAQTIAIVKQQKEQKAEASDSQSEK</sequence>
<gene>
    <name evidence="2" type="ORF">WAE96_19555</name>
</gene>
<keyword evidence="1" id="KW-0472">Membrane</keyword>
<keyword evidence="1" id="KW-1133">Transmembrane helix</keyword>
<organism evidence="2 3">
    <name type="scientific">Pseudoalteromonas spongiae</name>
    <dbReference type="NCBI Taxonomy" id="298657"/>
    <lineage>
        <taxon>Bacteria</taxon>
        <taxon>Pseudomonadati</taxon>
        <taxon>Pseudomonadota</taxon>
        <taxon>Gammaproteobacteria</taxon>
        <taxon>Alteromonadales</taxon>
        <taxon>Pseudoalteromonadaceae</taxon>
        <taxon>Pseudoalteromonas</taxon>
    </lineage>
</organism>
<protein>
    <submittedName>
        <fullName evidence="2">Uncharacterized protein</fullName>
    </submittedName>
</protein>
<dbReference type="RefSeq" id="WP_336436773.1">
    <property type="nucleotide sequence ID" value="NZ_JBAWKS010000002.1"/>
</dbReference>
<comment type="caution">
    <text evidence="2">The sequence shown here is derived from an EMBL/GenBank/DDBJ whole genome shotgun (WGS) entry which is preliminary data.</text>
</comment>
<dbReference type="Proteomes" id="UP001382455">
    <property type="component" value="Unassembled WGS sequence"/>
</dbReference>